<dbReference type="SUPFAM" id="SSF55961">
    <property type="entry name" value="Bet v1-like"/>
    <property type="match status" value="1"/>
</dbReference>
<proteinExistence type="predicted"/>
<evidence type="ECO:0000313" key="2">
    <source>
        <dbReference type="Proteomes" id="UP000294419"/>
    </source>
</evidence>
<dbReference type="Gene3D" id="3.30.530.20">
    <property type="match status" value="1"/>
</dbReference>
<reference evidence="1 2" key="1">
    <citation type="submission" date="2019-03" db="EMBL/GenBank/DDBJ databases">
        <authorList>
            <person name="Kim H."/>
            <person name="Yu S.-M."/>
        </authorList>
    </citation>
    <scope>NUCLEOTIDE SEQUENCE [LARGE SCALE GENOMIC DNA]</scope>
    <source>
        <strain evidence="1 2">NBC122</strain>
    </source>
</reference>
<dbReference type="InterPro" id="IPR019587">
    <property type="entry name" value="Polyketide_cyclase/dehydratase"/>
</dbReference>
<dbReference type="CDD" id="cd07818">
    <property type="entry name" value="SRPBCC_1"/>
    <property type="match status" value="1"/>
</dbReference>
<evidence type="ECO:0000313" key="1">
    <source>
        <dbReference type="EMBL" id="QBO58590.1"/>
    </source>
</evidence>
<organism evidence="1 2">
    <name type="scientific">Chryseobacterium salivictor</name>
    <dbReference type="NCBI Taxonomy" id="2547600"/>
    <lineage>
        <taxon>Bacteria</taxon>
        <taxon>Pseudomonadati</taxon>
        <taxon>Bacteroidota</taxon>
        <taxon>Flavobacteriia</taxon>
        <taxon>Flavobacteriales</taxon>
        <taxon>Weeksellaceae</taxon>
        <taxon>Chryseobacterium group</taxon>
        <taxon>Chryseobacterium</taxon>
    </lineage>
</organism>
<dbReference type="Proteomes" id="UP000294419">
    <property type="component" value="Chromosome"/>
</dbReference>
<gene>
    <name evidence="1" type="ORF">NBC122_01775</name>
</gene>
<dbReference type="RefSeq" id="WP_133440007.1">
    <property type="nucleotide sequence ID" value="NZ_CP037954.1"/>
</dbReference>
<accession>A0A4P6ZG06</accession>
<evidence type="ECO:0008006" key="3">
    <source>
        <dbReference type="Google" id="ProtNLM"/>
    </source>
</evidence>
<dbReference type="OrthoDB" id="9807923at2"/>
<name>A0A4P6ZG06_9FLAO</name>
<protein>
    <recommendedName>
        <fullName evidence="3">Polyketide cyclase / dehydrase and lipid transport</fullName>
    </recommendedName>
</protein>
<keyword evidence="2" id="KW-1185">Reference proteome</keyword>
<dbReference type="EMBL" id="CP037954">
    <property type="protein sequence ID" value="QBO58590.1"/>
    <property type="molecule type" value="Genomic_DNA"/>
</dbReference>
<dbReference type="AlphaFoldDB" id="A0A4P6ZG06"/>
<sequence length="172" mass="19386">MKKLLKILLAIVAVLIITMLVMGKAYHFEKSIVINASAEKVYSHINSTKAFNEWNPWMKLDPNLKVTYSGNPGQIGDKYCWDGNKEAGNGCQEITALVPNQKQSTKMVFFKPFESDATSNIILMPEGNATKVTWDMDCELDYPMNLMKLFMDSQMDKSYGEGLNALKTISEK</sequence>
<dbReference type="Pfam" id="PF10604">
    <property type="entry name" value="Polyketide_cyc2"/>
    <property type="match status" value="1"/>
</dbReference>
<dbReference type="KEGG" id="csal:NBC122_01775"/>
<dbReference type="InterPro" id="IPR023393">
    <property type="entry name" value="START-like_dom_sf"/>
</dbReference>